<dbReference type="Gene3D" id="3.40.50.150">
    <property type="entry name" value="Vaccinia Virus protein VP39"/>
    <property type="match status" value="1"/>
</dbReference>
<reference evidence="9" key="1">
    <citation type="journal article" date="2020" name="Stud. Mycol.">
        <title>101 Dothideomycetes genomes: a test case for predicting lifestyles and emergence of pathogens.</title>
        <authorList>
            <person name="Haridas S."/>
            <person name="Albert R."/>
            <person name="Binder M."/>
            <person name="Bloem J."/>
            <person name="Labutti K."/>
            <person name="Salamov A."/>
            <person name="Andreopoulos B."/>
            <person name="Baker S."/>
            <person name="Barry K."/>
            <person name="Bills G."/>
            <person name="Bluhm B."/>
            <person name="Cannon C."/>
            <person name="Castanera R."/>
            <person name="Culley D."/>
            <person name="Daum C."/>
            <person name="Ezra D."/>
            <person name="Gonzalez J."/>
            <person name="Henrissat B."/>
            <person name="Kuo A."/>
            <person name="Liang C."/>
            <person name="Lipzen A."/>
            <person name="Lutzoni F."/>
            <person name="Magnuson J."/>
            <person name="Mondo S."/>
            <person name="Nolan M."/>
            <person name="Ohm R."/>
            <person name="Pangilinan J."/>
            <person name="Park H.-J."/>
            <person name="Ramirez L."/>
            <person name="Alfaro M."/>
            <person name="Sun H."/>
            <person name="Tritt A."/>
            <person name="Yoshinaga Y."/>
            <person name="Zwiers L.-H."/>
            <person name="Turgeon B."/>
            <person name="Goodwin S."/>
            <person name="Spatafora J."/>
            <person name="Crous P."/>
            <person name="Grigoriev I."/>
        </authorList>
    </citation>
    <scope>NUCLEOTIDE SEQUENCE</scope>
    <source>
        <strain evidence="9">Tuck. ex Michener</strain>
    </source>
</reference>
<dbReference type="OrthoDB" id="16079at2759"/>
<keyword evidence="3 9" id="KW-0489">Methyltransferase</keyword>
<feature type="compositionally biased region" description="Basic and acidic residues" evidence="8">
    <location>
        <begin position="350"/>
        <end position="365"/>
    </location>
</feature>
<evidence type="ECO:0000313" key="9">
    <source>
        <dbReference type="EMBL" id="KAF2237397.1"/>
    </source>
</evidence>
<feature type="region of interest" description="Disordered" evidence="8">
    <location>
        <begin position="350"/>
        <end position="370"/>
    </location>
</feature>
<dbReference type="GO" id="GO:0005759">
    <property type="term" value="C:mitochondrial matrix"/>
    <property type="evidence" value="ECO:0007669"/>
    <property type="project" value="TreeGrafter"/>
</dbReference>
<dbReference type="PANTHER" id="PTHR11727:SF17">
    <property type="entry name" value="DIMETHYLADENOSINE TRANSFERASE 1, MITOCHONDRIAL"/>
    <property type="match status" value="1"/>
</dbReference>
<organism evidence="9 10">
    <name type="scientific">Viridothelium virens</name>
    <name type="common">Speckled blister lichen</name>
    <name type="synonym">Trypethelium virens</name>
    <dbReference type="NCBI Taxonomy" id="1048519"/>
    <lineage>
        <taxon>Eukaryota</taxon>
        <taxon>Fungi</taxon>
        <taxon>Dikarya</taxon>
        <taxon>Ascomycota</taxon>
        <taxon>Pezizomycotina</taxon>
        <taxon>Dothideomycetes</taxon>
        <taxon>Dothideomycetes incertae sedis</taxon>
        <taxon>Trypetheliales</taxon>
        <taxon>Trypetheliaceae</taxon>
        <taxon>Viridothelium</taxon>
    </lineage>
</organism>
<dbReference type="EMBL" id="ML991780">
    <property type="protein sequence ID" value="KAF2237397.1"/>
    <property type="molecule type" value="Genomic_DNA"/>
</dbReference>
<sequence>MRVASCQPWQIRWKEVPRISFCTRRQSLTTDTTNSLTQRLQLLEKSEAGKRRRDKRFSVASPALCDDILNYIGPSLDRHRHCDIIDVNPGPCLWSSKLHEYLKPRTHLLLEPDNRYFEPFVKPLLEIPGSTYRHSFLDPNDWQSYQRIFDLGLIKPEKAPVGPNQLDQPNDSLLLVGNFAEVLAKPLFGFESTAHMAVHHFVMAAARSHSHIHANGLVRILLWILDEDKKNIVPQDVSERGILAYQMDKSGSTTVVASSGKPSSDIGFNDTEMRHAQRVAKTMNRNGMKPPQNRETLEYQKACDYLAHAGKVEKAPGNQATKENNLSLRWEGDKELSRLEKAFSADDIEKDKKSVREKHPDERPSSSRLRFMSNDPRLERLYRLRHHSSIIKESYQKLNGLVILDEELLQLELAIASGDLSDNDKEKLTKEMQTKLAELKTKQSRLGKTEQSRLAHLGDNQRARNREQSLLQWDRRAFEPLTTGKHESFPSEHLALLDLQPKPHFTFSTDNQSDDKEWEPWFITKLFMNPNLPLPKCLETCAPGAAAALIPQAPSVTDPAKGGRLDVSLLHVRLLTLEMVDELLKAWIDWPFRPSLDQSTPIRLRQDRRRRK</sequence>
<evidence type="ECO:0000256" key="5">
    <source>
        <dbReference type="ARBA" id="ARBA00022691"/>
    </source>
</evidence>
<gene>
    <name evidence="9" type="ORF">EV356DRAFT_15078</name>
</gene>
<dbReference type="GO" id="GO:0008168">
    <property type="term" value="F:methyltransferase activity"/>
    <property type="evidence" value="ECO:0007669"/>
    <property type="project" value="UniProtKB-KW"/>
</dbReference>
<dbReference type="GO" id="GO:0032259">
    <property type="term" value="P:methylation"/>
    <property type="evidence" value="ECO:0007669"/>
    <property type="project" value="UniProtKB-KW"/>
</dbReference>
<evidence type="ECO:0000256" key="7">
    <source>
        <dbReference type="ARBA" id="ARBA00024915"/>
    </source>
</evidence>
<accession>A0A6A6HH66</accession>
<dbReference type="GO" id="GO:0034246">
    <property type="term" value="F:mitochondrial transcription factor activity"/>
    <property type="evidence" value="ECO:0007669"/>
    <property type="project" value="TreeGrafter"/>
</dbReference>
<dbReference type="InterPro" id="IPR001737">
    <property type="entry name" value="KsgA/Erm"/>
</dbReference>
<proteinExistence type="predicted"/>
<comment type="function">
    <text evidence="7">Mitochondrial transcription factor that confers selective promoter recognition on the core subunit of the yeast mitochondrial RNA polymerase. Interacts with DNA in a non-specific manner.</text>
</comment>
<evidence type="ECO:0000256" key="1">
    <source>
        <dbReference type="ARBA" id="ARBA00004173"/>
    </source>
</evidence>
<dbReference type="Gene3D" id="1.10.8.100">
    <property type="entry name" value="Ribosomal RNA adenine dimethylase-like, domain 2"/>
    <property type="match status" value="1"/>
</dbReference>
<name>A0A6A6HH66_VIRVR</name>
<keyword evidence="6" id="KW-0694">RNA-binding</keyword>
<comment type="subcellular location">
    <subcellularLocation>
        <location evidence="1">Mitochondrion</location>
    </subcellularLocation>
</comment>
<dbReference type="GO" id="GO:0003723">
    <property type="term" value="F:RNA binding"/>
    <property type="evidence" value="ECO:0007669"/>
    <property type="project" value="UniProtKB-KW"/>
</dbReference>
<keyword evidence="10" id="KW-1185">Reference proteome</keyword>
<evidence type="ECO:0000256" key="3">
    <source>
        <dbReference type="ARBA" id="ARBA00022603"/>
    </source>
</evidence>
<evidence type="ECO:0000256" key="6">
    <source>
        <dbReference type="ARBA" id="ARBA00022884"/>
    </source>
</evidence>
<dbReference type="AlphaFoldDB" id="A0A6A6HH66"/>
<dbReference type="GO" id="GO:0034245">
    <property type="term" value="C:mitochondrial DNA-directed RNA polymerase complex"/>
    <property type="evidence" value="ECO:0007669"/>
    <property type="project" value="TreeGrafter"/>
</dbReference>
<dbReference type="Proteomes" id="UP000800092">
    <property type="component" value="Unassembled WGS sequence"/>
</dbReference>
<dbReference type="InterPro" id="IPR029063">
    <property type="entry name" value="SAM-dependent_MTases_sf"/>
</dbReference>
<evidence type="ECO:0000256" key="2">
    <source>
        <dbReference type="ARBA" id="ARBA00013836"/>
    </source>
</evidence>
<dbReference type="InterPro" id="IPR023165">
    <property type="entry name" value="rRNA_Ade_diMease-like_C"/>
</dbReference>
<dbReference type="PANTHER" id="PTHR11727">
    <property type="entry name" value="DIMETHYLADENOSINE TRANSFERASE"/>
    <property type="match status" value="1"/>
</dbReference>
<keyword evidence="4 9" id="KW-0808">Transferase</keyword>
<dbReference type="GO" id="GO:0006391">
    <property type="term" value="P:transcription initiation at mitochondrial promoter"/>
    <property type="evidence" value="ECO:0007669"/>
    <property type="project" value="TreeGrafter"/>
</dbReference>
<protein>
    <recommendedName>
        <fullName evidence="2">Mitochondrial transcription factor 1</fullName>
    </recommendedName>
</protein>
<evidence type="ECO:0000313" key="10">
    <source>
        <dbReference type="Proteomes" id="UP000800092"/>
    </source>
</evidence>
<evidence type="ECO:0000256" key="8">
    <source>
        <dbReference type="SAM" id="MobiDB-lite"/>
    </source>
</evidence>
<keyword evidence="5" id="KW-0949">S-adenosyl-L-methionine</keyword>
<evidence type="ECO:0000256" key="4">
    <source>
        <dbReference type="ARBA" id="ARBA00022679"/>
    </source>
</evidence>